<dbReference type="PhylomeDB" id="A0A022QEJ3"/>
<evidence type="ECO:0000256" key="3">
    <source>
        <dbReference type="ARBA" id="ARBA00022840"/>
    </source>
</evidence>
<organism evidence="6 7">
    <name type="scientific">Erythranthe guttata</name>
    <name type="common">Yellow monkey flower</name>
    <name type="synonym">Mimulus guttatus</name>
    <dbReference type="NCBI Taxonomy" id="4155"/>
    <lineage>
        <taxon>Eukaryota</taxon>
        <taxon>Viridiplantae</taxon>
        <taxon>Streptophyta</taxon>
        <taxon>Embryophyta</taxon>
        <taxon>Tracheophyta</taxon>
        <taxon>Spermatophyta</taxon>
        <taxon>Magnoliopsida</taxon>
        <taxon>eudicotyledons</taxon>
        <taxon>Gunneridae</taxon>
        <taxon>Pentapetalae</taxon>
        <taxon>asterids</taxon>
        <taxon>lamiids</taxon>
        <taxon>Lamiales</taxon>
        <taxon>Phrymaceae</taxon>
        <taxon>Erythranthe</taxon>
    </lineage>
</organism>
<dbReference type="Proteomes" id="UP000030748">
    <property type="component" value="Unassembled WGS sequence"/>
</dbReference>
<evidence type="ECO:0000256" key="2">
    <source>
        <dbReference type="ARBA" id="ARBA00022741"/>
    </source>
</evidence>
<dbReference type="eggNOG" id="KOG0741">
    <property type="taxonomic scope" value="Eukaryota"/>
</dbReference>
<dbReference type="FunFam" id="3.40.50.300:FF:000166">
    <property type="entry name" value="vesicle-fusing ATPase isoform X1"/>
    <property type="match status" value="1"/>
</dbReference>
<keyword evidence="4" id="KW-0479">Metal-binding</keyword>
<keyword evidence="2 4" id="KW-0547">Nucleotide-binding</keyword>
<dbReference type="InterPro" id="IPR003959">
    <property type="entry name" value="ATPase_AAA_core"/>
</dbReference>
<comment type="cofactor">
    <cofactor evidence="4">
        <name>Mg(2+)</name>
        <dbReference type="ChEBI" id="CHEBI:18420"/>
    </cofactor>
    <text evidence="4">Binds 1 Mg(2+) ion per subunit.</text>
</comment>
<dbReference type="EMBL" id="KI631699">
    <property type="protein sequence ID" value="EYU26386.1"/>
    <property type="molecule type" value="Genomic_DNA"/>
</dbReference>
<comment type="similarity">
    <text evidence="1 4">Belongs to the AAA ATPase family.</text>
</comment>
<dbReference type="Gene3D" id="3.40.50.300">
    <property type="entry name" value="P-loop containing nucleotide triphosphate hydrolases"/>
    <property type="match status" value="1"/>
</dbReference>
<dbReference type="InterPro" id="IPR027417">
    <property type="entry name" value="P-loop_NTPase"/>
</dbReference>
<dbReference type="GO" id="GO:0006891">
    <property type="term" value="P:intra-Golgi vesicle-mediated transport"/>
    <property type="evidence" value="ECO:0000318"/>
    <property type="project" value="GO_Central"/>
</dbReference>
<dbReference type="GO" id="GO:0046872">
    <property type="term" value="F:metal ion binding"/>
    <property type="evidence" value="ECO:0007669"/>
    <property type="project" value="UniProtKB-UniRule"/>
</dbReference>
<accession>A0A022QEJ3</accession>
<dbReference type="InterPro" id="IPR003593">
    <property type="entry name" value="AAA+_ATPase"/>
</dbReference>
<keyword evidence="4" id="KW-0378">Hydrolase</keyword>
<evidence type="ECO:0000256" key="4">
    <source>
        <dbReference type="RuleBase" id="RU367045"/>
    </source>
</evidence>
<evidence type="ECO:0000259" key="5">
    <source>
        <dbReference type="SMART" id="SM00382"/>
    </source>
</evidence>
<dbReference type="InterPro" id="IPR039812">
    <property type="entry name" value="Vesicle-fus_ATPase"/>
</dbReference>
<dbReference type="InterPro" id="IPR029067">
    <property type="entry name" value="CDC48_domain_2-like_sf"/>
</dbReference>
<dbReference type="PANTHER" id="PTHR23078:SF3">
    <property type="entry name" value="VESICLE-FUSING ATPASE"/>
    <property type="match status" value="1"/>
</dbReference>
<keyword evidence="4" id="KW-0931">ER-Golgi transport</keyword>
<dbReference type="GO" id="GO:0035494">
    <property type="term" value="P:SNARE complex disassembly"/>
    <property type="evidence" value="ECO:0007669"/>
    <property type="project" value="InterPro"/>
</dbReference>
<evidence type="ECO:0000313" key="7">
    <source>
        <dbReference type="Proteomes" id="UP000030748"/>
    </source>
</evidence>
<dbReference type="SUPFAM" id="SSF50692">
    <property type="entry name" value="ADC-like"/>
    <property type="match status" value="1"/>
</dbReference>
<dbReference type="Gene3D" id="3.10.330.10">
    <property type="match status" value="1"/>
</dbReference>
<dbReference type="SUPFAM" id="SSF54585">
    <property type="entry name" value="Cdc48 domain 2-like"/>
    <property type="match status" value="1"/>
</dbReference>
<keyword evidence="4" id="KW-0813">Transport</keyword>
<proteinExistence type="inferred from homology"/>
<comment type="function">
    <text evidence="4">Required for vesicle-mediated transport. Catalyzes the fusion of transport vesicles within the Golgi cisternae. Is also required for transport from the endoplasmic reticulum to the Golgi stack. Seems to function as a fusion protein required for the delivery of cargo proteins to all compartments of the Golgi stack independent of vesicle origin.</text>
</comment>
<comment type="catalytic activity">
    <reaction evidence="4">
        <text>ATP + H2O = ADP + phosphate + H(+)</text>
        <dbReference type="Rhea" id="RHEA:13065"/>
        <dbReference type="ChEBI" id="CHEBI:15377"/>
        <dbReference type="ChEBI" id="CHEBI:15378"/>
        <dbReference type="ChEBI" id="CHEBI:30616"/>
        <dbReference type="ChEBI" id="CHEBI:43474"/>
        <dbReference type="ChEBI" id="CHEBI:456216"/>
        <dbReference type="EC" id="3.6.4.6"/>
    </reaction>
</comment>
<dbReference type="STRING" id="4155.A0A022QEJ3"/>
<dbReference type="PANTHER" id="PTHR23078">
    <property type="entry name" value="VESICULAR-FUSION PROTEIN NSF"/>
    <property type="match status" value="1"/>
</dbReference>
<dbReference type="Gene3D" id="2.40.40.20">
    <property type="match status" value="1"/>
</dbReference>
<keyword evidence="4" id="KW-0963">Cytoplasm</keyword>
<reference evidence="6 7" key="1">
    <citation type="journal article" date="2013" name="Proc. Natl. Acad. Sci. U.S.A.">
        <title>Fine-scale variation in meiotic recombination in Mimulus inferred from population shotgun sequencing.</title>
        <authorList>
            <person name="Hellsten U."/>
            <person name="Wright K.M."/>
            <person name="Jenkins J."/>
            <person name="Shu S."/>
            <person name="Yuan Y."/>
            <person name="Wessler S.R."/>
            <person name="Schmutz J."/>
            <person name="Willis J.H."/>
            <person name="Rokhsar D.S."/>
        </authorList>
    </citation>
    <scope>NUCLEOTIDE SEQUENCE [LARGE SCALE GENOMIC DNA]</scope>
    <source>
        <strain evidence="7">cv. DUN x IM62</strain>
    </source>
</reference>
<evidence type="ECO:0000256" key="1">
    <source>
        <dbReference type="ARBA" id="ARBA00006914"/>
    </source>
</evidence>
<dbReference type="EC" id="3.6.4.6" evidence="4"/>
<dbReference type="GO" id="GO:0005524">
    <property type="term" value="F:ATP binding"/>
    <property type="evidence" value="ECO:0007669"/>
    <property type="project" value="UniProtKB-UniRule"/>
</dbReference>
<dbReference type="InterPro" id="IPR009010">
    <property type="entry name" value="Asp_de-COase-like_dom_sf"/>
</dbReference>
<keyword evidence="3 4" id="KW-0067">ATP-binding</keyword>
<dbReference type="AlphaFoldDB" id="A0A022QEJ3"/>
<sequence length="435" mass="48589">MATLILTNTPTKAHNYANVAYCSFNDSPNFLVSGSYVLIGDATVNEIPRGHIGLNDVQRRNAKAFNGDSVSVSRFLPPPENFNLALLSVELELANKDGKDELVDAILFSKHIREYFLSHVMTTGQRVLLKYNEIGYIFTVNQVAVQGKEKTNRIERGMISADTHIIYEAPLSSGIQIFNQREPTNISKDKESGLVDLERCRLNGFINCGSRHDHTYRRIRLLTEKVKVSEGSPLVTCLLEGPRGSGKTAMAATIGIESDFPYVKIISDETMIELSEPAKCAQIVKIFEDAYKSPLSIIILDDVERLLEYVVTGPRFSDLIYRTFLVLLKRLPPKGKKLLVIGTTSGVKFLDSVGIRDAFALTYNVPTLKKEDAKKVLQRLNVFSSQDLDSAAEALNDMPLKKLYLAIEMAADGEKGEEKINILHFRDILRDMVQN</sequence>
<dbReference type="Pfam" id="PF00004">
    <property type="entry name" value="AAA"/>
    <property type="match status" value="1"/>
</dbReference>
<dbReference type="GO" id="GO:0043001">
    <property type="term" value="P:Golgi to plasma membrane protein transport"/>
    <property type="evidence" value="ECO:0000318"/>
    <property type="project" value="GO_Central"/>
</dbReference>
<evidence type="ECO:0000313" key="6">
    <source>
        <dbReference type="EMBL" id="EYU26386.1"/>
    </source>
</evidence>
<dbReference type="SMART" id="SM00382">
    <property type="entry name" value="AAA"/>
    <property type="match status" value="1"/>
</dbReference>
<gene>
    <name evidence="6" type="ORF">MIMGU_mgv1a017929mg</name>
</gene>
<keyword evidence="4" id="KW-0460">Magnesium</keyword>
<comment type="subcellular location">
    <subcellularLocation>
        <location evidence="4">Cytoplasm</location>
    </subcellularLocation>
</comment>
<dbReference type="CDD" id="cd00009">
    <property type="entry name" value="AAA"/>
    <property type="match status" value="1"/>
</dbReference>
<keyword evidence="4" id="KW-0653">Protein transport</keyword>
<keyword evidence="7" id="KW-1185">Reference proteome</keyword>
<feature type="domain" description="AAA+ ATPase" evidence="5">
    <location>
        <begin position="233"/>
        <end position="371"/>
    </location>
</feature>
<dbReference type="GO" id="GO:0005795">
    <property type="term" value="C:Golgi stack"/>
    <property type="evidence" value="ECO:0000318"/>
    <property type="project" value="GO_Central"/>
</dbReference>
<protein>
    <recommendedName>
        <fullName evidence="4">Vesicle-fusing ATPase</fullName>
        <ecNumber evidence="4">3.6.4.6</ecNumber>
    </recommendedName>
</protein>
<dbReference type="SUPFAM" id="SSF52540">
    <property type="entry name" value="P-loop containing nucleoside triphosphate hydrolases"/>
    <property type="match status" value="1"/>
</dbReference>
<dbReference type="GO" id="GO:0016887">
    <property type="term" value="F:ATP hydrolysis activity"/>
    <property type="evidence" value="ECO:0000318"/>
    <property type="project" value="GO_Central"/>
</dbReference>
<name>A0A022QEJ3_ERYGU</name>